<keyword evidence="3" id="KW-1185">Reference proteome</keyword>
<dbReference type="PANTHER" id="PTHR13697">
    <property type="entry name" value="PHOSPHOFRUCTOKINASE"/>
    <property type="match status" value="1"/>
</dbReference>
<dbReference type="GO" id="GO:0016020">
    <property type="term" value="C:membrane"/>
    <property type="evidence" value="ECO:0007669"/>
    <property type="project" value="TreeGrafter"/>
</dbReference>
<dbReference type="GO" id="GO:0016208">
    <property type="term" value="F:AMP binding"/>
    <property type="evidence" value="ECO:0007669"/>
    <property type="project" value="TreeGrafter"/>
</dbReference>
<dbReference type="InterPro" id="IPR035966">
    <property type="entry name" value="PKF_sf"/>
</dbReference>
<dbReference type="GO" id="GO:0042802">
    <property type="term" value="F:identical protein binding"/>
    <property type="evidence" value="ECO:0007669"/>
    <property type="project" value="TreeGrafter"/>
</dbReference>
<accession>A0A3Q2C763</accession>
<dbReference type="GO" id="GO:0048029">
    <property type="term" value="F:monosaccharide binding"/>
    <property type="evidence" value="ECO:0007669"/>
    <property type="project" value="TreeGrafter"/>
</dbReference>
<dbReference type="Gene3D" id="3.40.50.460">
    <property type="entry name" value="Phosphofructokinase domain"/>
    <property type="match status" value="1"/>
</dbReference>
<evidence type="ECO:0000256" key="1">
    <source>
        <dbReference type="ARBA" id="ARBA00048070"/>
    </source>
</evidence>
<name>A0A3Q2C763_CYPVA</name>
<sequence length="96" mass="11422">MDWKGWFHAWHQEVSRIFANSKDSACVLGMKKRALVFQPLAELKDETDIEHRIPKTQWWLRLRPLLKILAKYKINLDTSERTAMEHVIKKRGLVPQ</sequence>
<dbReference type="GeneTree" id="ENSGT00940000155440"/>
<dbReference type="GO" id="GO:0006002">
    <property type="term" value="P:fructose 6-phosphate metabolic process"/>
    <property type="evidence" value="ECO:0007669"/>
    <property type="project" value="TreeGrafter"/>
</dbReference>
<dbReference type="Proteomes" id="UP000265020">
    <property type="component" value="Unassembled WGS sequence"/>
</dbReference>
<dbReference type="GO" id="GO:0005524">
    <property type="term" value="F:ATP binding"/>
    <property type="evidence" value="ECO:0007669"/>
    <property type="project" value="TreeGrafter"/>
</dbReference>
<dbReference type="GO" id="GO:0003872">
    <property type="term" value="F:6-phosphofructokinase activity"/>
    <property type="evidence" value="ECO:0007669"/>
    <property type="project" value="UniProtKB-EC"/>
</dbReference>
<dbReference type="Ensembl" id="ENSCVAT00000015032.1">
    <property type="protein sequence ID" value="ENSCVAP00000000459.1"/>
    <property type="gene ID" value="ENSCVAG00000001380.1"/>
</dbReference>
<proteinExistence type="predicted"/>
<comment type="catalytic activity">
    <reaction evidence="1">
        <text>beta-D-fructose 6-phosphate + ATP = beta-D-fructose 1,6-bisphosphate + ADP + H(+)</text>
        <dbReference type="Rhea" id="RHEA:16109"/>
        <dbReference type="ChEBI" id="CHEBI:15378"/>
        <dbReference type="ChEBI" id="CHEBI:30616"/>
        <dbReference type="ChEBI" id="CHEBI:32966"/>
        <dbReference type="ChEBI" id="CHEBI:57634"/>
        <dbReference type="ChEBI" id="CHEBI:456216"/>
        <dbReference type="EC" id="2.7.1.11"/>
    </reaction>
</comment>
<dbReference type="PANTHER" id="PTHR13697:SF56">
    <property type="entry name" value="ATP-DEPENDENT 6-PHOSPHOFRUCTOKINASE"/>
    <property type="match status" value="1"/>
</dbReference>
<dbReference type="OMA" id="MGRVFAN"/>
<reference evidence="2" key="2">
    <citation type="submission" date="2025-09" db="UniProtKB">
        <authorList>
            <consortium name="Ensembl"/>
        </authorList>
    </citation>
    <scope>IDENTIFICATION</scope>
</reference>
<reference evidence="2" key="1">
    <citation type="submission" date="2025-08" db="UniProtKB">
        <authorList>
            <consortium name="Ensembl"/>
        </authorList>
    </citation>
    <scope>IDENTIFICATION</scope>
</reference>
<dbReference type="GO" id="GO:0070095">
    <property type="term" value="F:fructose-6-phosphate binding"/>
    <property type="evidence" value="ECO:0007669"/>
    <property type="project" value="TreeGrafter"/>
</dbReference>
<dbReference type="Gene3D" id="3.40.50.450">
    <property type="match status" value="1"/>
</dbReference>
<dbReference type="STRING" id="28743.ENSCVAP00000000459"/>
<protein>
    <submittedName>
        <fullName evidence="2">Uncharacterized protein</fullName>
    </submittedName>
</protein>
<dbReference type="AlphaFoldDB" id="A0A3Q2C763"/>
<organism evidence="2 3">
    <name type="scientific">Cyprinodon variegatus</name>
    <name type="common">Sheepshead minnow</name>
    <dbReference type="NCBI Taxonomy" id="28743"/>
    <lineage>
        <taxon>Eukaryota</taxon>
        <taxon>Metazoa</taxon>
        <taxon>Chordata</taxon>
        <taxon>Craniata</taxon>
        <taxon>Vertebrata</taxon>
        <taxon>Euteleostomi</taxon>
        <taxon>Actinopterygii</taxon>
        <taxon>Neopterygii</taxon>
        <taxon>Teleostei</taxon>
        <taxon>Neoteleostei</taxon>
        <taxon>Acanthomorphata</taxon>
        <taxon>Ovalentaria</taxon>
        <taxon>Atherinomorphae</taxon>
        <taxon>Cyprinodontiformes</taxon>
        <taxon>Cyprinodontidae</taxon>
        <taxon>Cyprinodon</taxon>
    </lineage>
</organism>
<evidence type="ECO:0000313" key="2">
    <source>
        <dbReference type="Ensembl" id="ENSCVAP00000000459.1"/>
    </source>
</evidence>
<dbReference type="GO" id="GO:0061621">
    <property type="term" value="P:canonical glycolysis"/>
    <property type="evidence" value="ECO:0007669"/>
    <property type="project" value="TreeGrafter"/>
</dbReference>
<dbReference type="GO" id="GO:0030388">
    <property type="term" value="P:fructose 1,6-bisphosphate metabolic process"/>
    <property type="evidence" value="ECO:0007669"/>
    <property type="project" value="TreeGrafter"/>
</dbReference>
<dbReference type="GO" id="GO:0005945">
    <property type="term" value="C:6-phosphofructokinase complex"/>
    <property type="evidence" value="ECO:0007669"/>
    <property type="project" value="TreeGrafter"/>
</dbReference>
<evidence type="ECO:0000313" key="3">
    <source>
        <dbReference type="Proteomes" id="UP000265020"/>
    </source>
</evidence>